<gene>
    <name evidence="1" type="ordered locus">MTR_2g103070</name>
</gene>
<protein>
    <submittedName>
        <fullName evidence="1 2">Uncharacterized protein</fullName>
    </submittedName>
</protein>
<dbReference type="PaxDb" id="3880-AES68084"/>
<dbReference type="AlphaFoldDB" id="G7IMG9"/>
<dbReference type="EnsemblPlants" id="AES68084">
    <property type="protein sequence ID" value="AES68084"/>
    <property type="gene ID" value="MTR_2g103070"/>
</dbReference>
<name>G7IMG9_MEDTR</name>
<dbReference type="EMBL" id="CM001218">
    <property type="protein sequence ID" value="AES68084.1"/>
    <property type="molecule type" value="Genomic_DNA"/>
</dbReference>
<dbReference type="Proteomes" id="UP000002051">
    <property type="component" value="Chromosome 2"/>
</dbReference>
<sequence>MLRFIHCSLPRILNTRGASTVAAHSSPTSIIRSKEERIRTVWVSGFRLMLSLEERKTLFLGRIKDLSILVEKEKSEIGTKV</sequence>
<reference evidence="1 3" key="2">
    <citation type="journal article" date="2014" name="BMC Genomics">
        <title>An improved genome release (version Mt4.0) for the model legume Medicago truncatula.</title>
        <authorList>
            <person name="Tang H."/>
            <person name="Krishnakumar V."/>
            <person name="Bidwell S."/>
            <person name="Rosen B."/>
            <person name="Chan A."/>
            <person name="Zhou S."/>
            <person name="Gentzbittel L."/>
            <person name="Childs K.L."/>
            <person name="Yandell M."/>
            <person name="Gundlach H."/>
            <person name="Mayer K.F."/>
            <person name="Schwartz D.C."/>
            <person name="Town C.D."/>
        </authorList>
    </citation>
    <scope>GENOME REANNOTATION</scope>
    <source>
        <strain evidence="2 3">cv. Jemalong A17</strain>
    </source>
</reference>
<accession>G7IMG9</accession>
<reference evidence="2" key="3">
    <citation type="submission" date="2015-04" db="UniProtKB">
        <authorList>
            <consortium name="EnsemblPlants"/>
        </authorList>
    </citation>
    <scope>IDENTIFICATION</scope>
    <source>
        <strain evidence="2">cv. Jemalong A17</strain>
    </source>
</reference>
<reference evidence="1 3" key="1">
    <citation type="journal article" date="2011" name="Nature">
        <title>The Medicago genome provides insight into the evolution of rhizobial symbioses.</title>
        <authorList>
            <person name="Young N.D."/>
            <person name="Debelle F."/>
            <person name="Oldroyd G.E."/>
            <person name="Geurts R."/>
            <person name="Cannon S.B."/>
            <person name="Udvardi M.K."/>
            <person name="Benedito V.A."/>
            <person name="Mayer K.F."/>
            <person name="Gouzy J."/>
            <person name="Schoof H."/>
            <person name="Van de Peer Y."/>
            <person name="Proost S."/>
            <person name="Cook D.R."/>
            <person name="Meyers B.C."/>
            <person name="Spannagl M."/>
            <person name="Cheung F."/>
            <person name="De Mita S."/>
            <person name="Krishnakumar V."/>
            <person name="Gundlach H."/>
            <person name="Zhou S."/>
            <person name="Mudge J."/>
            <person name="Bharti A.K."/>
            <person name="Murray J.D."/>
            <person name="Naoumkina M.A."/>
            <person name="Rosen B."/>
            <person name="Silverstein K.A."/>
            <person name="Tang H."/>
            <person name="Rombauts S."/>
            <person name="Zhao P.X."/>
            <person name="Zhou P."/>
            <person name="Barbe V."/>
            <person name="Bardou P."/>
            <person name="Bechner M."/>
            <person name="Bellec A."/>
            <person name="Berger A."/>
            <person name="Berges H."/>
            <person name="Bidwell S."/>
            <person name="Bisseling T."/>
            <person name="Choisne N."/>
            <person name="Couloux A."/>
            <person name="Denny R."/>
            <person name="Deshpande S."/>
            <person name="Dai X."/>
            <person name="Doyle J.J."/>
            <person name="Dudez A.M."/>
            <person name="Farmer A.D."/>
            <person name="Fouteau S."/>
            <person name="Franken C."/>
            <person name="Gibelin C."/>
            <person name="Gish J."/>
            <person name="Goldstein S."/>
            <person name="Gonzalez A.J."/>
            <person name="Green P.J."/>
            <person name="Hallab A."/>
            <person name="Hartog M."/>
            <person name="Hua A."/>
            <person name="Humphray S.J."/>
            <person name="Jeong D.H."/>
            <person name="Jing Y."/>
            <person name="Jocker A."/>
            <person name="Kenton S.M."/>
            <person name="Kim D.J."/>
            <person name="Klee K."/>
            <person name="Lai H."/>
            <person name="Lang C."/>
            <person name="Lin S."/>
            <person name="Macmil S.L."/>
            <person name="Magdelenat G."/>
            <person name="Matthews L."/>
            <person name="McCorrison J."/>
            <person name="Monaghan E.L."/>
            <person name="Mun J.H."/>
            <person name="Najar F.Z."/>
            <person name="Nicholson C."/>
            <person name="Noirot C."/>
            <person name="O'Bleness M."/>
            <person name="Paule C.R."/>
            <person name="Poulain J."/>
            <person name="Prion F."/>
            <person name="Qin B."/>
            <person name="Qu C."/>
            <person name="Retzel E.F."/>
            <person name="Riddle C."/>
            <person name="Sallet E."/>
            <person name="Samain S."/>
            <person name="Samson N."/>
            <person name="Sanders I."/>
            <person name="Saurat O."/>
            <person name="Scarpelli C."/>
            <person name="Schiex T."/>
            <person name="Segurens B."/>
            <person name="Severin A.J."/>
            <person name="Sherrier D.J."/>
            <person name="Shi R."/>
            <person name="Sims S."/>
            <person name="Singer S.R."/>
            <person name="Sinharoy S."/>
            <person name="Sterck L."/>
            <person name="Viollet A."/>
            <person name="Wang B.B."/>
            <person name="Wang K."/>
            <person name="Wang M."/>
            <person name="Wang X."/>
            <person name="Warfsmann J."/>
            <person name="Weissenbach J."/>
            <person name="White D.D."/>
            <person name="White J.D."/>
            <person name="Wiley G.B."/>
            <person name="Wincker P."/>
            <person name="Xing Y."/>
            <person name="Yang L."/>
            <person name="Yao Z."/>
            <person name="Ying F."/>
            <person name="Zhai J."/>
            <person name="Zhou L."/>
            <person name="Zuber A."/>
            <person name="Denarie J."/>
            <person name="Dixon R.A."/>
            <person name="May G.D."/>
            <person name="Schwartz D.C."/>
            <person name="Rogers J."/>
            <person name="Quetier F."/>
            <person name="Town C.D."/>
            <person name="Roe B.A."/>
        </authorList>
    </citation>
    <scope>NUCLEOTIDE SEQUENCE [LARGE SCALE GENOMIC DNA]</scope>
    <source>
        <strain evidence="1">A17</strain>
        <strain evidence="2 3">cv. Jemalong A17</strain>
    </source>
</reference>
<dbReference type="HOGENOM" id="CLU_2577435_0_0_1"/>
<evidence type="ECO:0000313" key="3">
    <source>
        <dbReference type="Proteomes" id="UP000002051"/>
    </source>
</evidence>
<keyword evidence="3" id="KW-1185">Reference proteome</keyword>
<evidence type="ECO:0000313" key="1">
    <source>
        <dbReference type="EMBL" id="AES68084.1"/>
    </source>
</evidence>
<organism evidence="1 3">
    <name type="scientific">Medicago truncatula</name>
    <name type="common">Barrel medic</name>
    <name type="synonym">Medicago tribuloides</name>
    <dbReference type="NCBI Taxonomy" id="3880"/>
    <lineage>
        <taxon>Eukaryota</taxon>
        <taxon>Viridiplantae</taxon>
        <taxon>Streptophyta</taxon>
        <taxon>Embryophyta</taxon>
        <taxon>Tracheophyta</taxon>
        <taxon>Spermatophyta</taxon>
        <taxon>Magnoliopsida</taxon>
        <taxon>eudicotyledons</taxon>
        <taxon>Gunneridae</taxon>
        <taxon>Pentapetalae</taxon>
        <taxon>rosids</taxon>
        <taxon>fabids</taxon>
        <taxon>Fabales</taxon>
        <taxon>Fabaceae</taxon>
        <taxon>Papilionoideae</taxon>
        <taxon>50 kb inversion clade</taxon>
        <taxon>NPAAA clade</taxon>
        <taxon>Hologalegina</taxon>
        <taxon>IRL clade</taxon>
        <taxon>Trifolieae</taxon>
        <taxon>Medicago</taxon>
    </lineage>
</organism>
<evidence type="ECO:0000313" key="2">
    <source>
        <dbReference type="EnsemblPlants" id="AES68084"/>
    </source>
</evidence>
<proteinExistence type="predicted"/>